<comment type="catalytic activity">
    <reaction evidence="5">
        <text>a 4-saturated-(3S)-3-hydroxyacyl-CoA = a (3E)-enoyl-CoA + H2O</text>
        <dbReference type="Rhea" id="RHEA:20724"/>
        <dbReference type="ChEBI" id="CHEBI:15377"/>
        <dbReference type="ChEBI" id="CHEBI:58521"/>
        <dbReference type="ChEBI" id="CHEBI:137480"/>
        <dbReference type="EC" id="4.2.1.17"/>
    </reaction>
</comment>
<sequence length="263" mass="28389">MTLTTVDGIAVELDDRLAVVTLNRPERLNAIDQTMMKGLVDLFDDFSYDDDVWAVVITGAGDRAFSAGVDLKEVNSGDQAKRMARSPNGGSGRNAFETILDCRKPVVAALNGVAVGGGCEISLACDIRIASETARLGMPEAKRGMGANFGCQMLPRIVPRGIAYEMLYTGEIIDAAEAYRIGLVNHVYPAESLMDEAIKLGRTLAGNAPLTVRRYKEMITKGGDLPISAALRLHVGPNPYTSEDRVEGVAAFVEKRTPQWKAR</sequence>
<comment type="catalytic activity">
    <reaction evidence="4">
        <text>a (3S)-3-hydroxyacyl-CoA = a (2E)-enoyl-CoA + H2O</text>
        <dbReference type="Rhea" id="RHEA:16105"/>
        <dbReference type="ChEBI" id="CHEBI:15377"/>
        <dbReference type="ChEBI" id="CHEBI:57318"/>
        <dbReference type="ChEBI" id="CHEBI:58856"/>
        <dbReference type="EC" id="4.2.1.17"/>
    </reaction>
</comment>
<evidence type="ECO:0000256" key="2">
    <source>
        <dbReference type="ARBA" id="ARBA00012076"/>
    </source>
</evidence>
<dbReference type="Proteomes" id="UP000237752">
    <property type="component" value="Unassembled WGS sequence"/>
</dbReference>
<dbReference type="PANTHER" id="PTHR11941">
    <property type="entry name" value="ENOYL-COA HYDRATASE-RELATED"/>
    <property type="match status" value="1"/>
</dbReference>
<dbReference type="SUPFAM" id="SSF52096">
    <property type="entry name" value="ClpP/crotonase"/>
    <property type="match status" value="1"/>
</dbReference>
<name>A0A2T1A1P8_9ACTN</name>
<dbReference type="InterPro" id="IPR014748">
    <property type="entry name" value="Enoyl-CoA_hydra_C"/>
</dbReference>
<dbReference type="PANTHER" id="PTHR11941:SF54">
    <property type="entry name" value="ENOYL-COA HYDRATASE, MITOCHONDRIAL"/>
    <property type="match status" value="1"/>
</dbReference>
<dbReference type="OrthoDB" id="9775794at2"/>
<comment type="caution">
    <text evidence="7">The sequence shown here is derived from an EMBL/GenBank/DDBJ whole genome shotgun (WGS) entry which is preliminary data.</text>
</comment>
<evidence type="ECO:0000256" key="1">
    <source>
        <dbReference type="ARBA" id="ARBA00005254"/>
    </source>
</evidence>
<dbReference type="GO" id="GO:0006635">
    <property type="term" value="P:fatty acid beta-oxidation"/>
    <property type="evidence" value="ECO:0007669"/>
    <property type="project" value="TreeGrafter"/>
</dbReference>
<comment type="similarity">
    <text evidence="1 6">Belongs to the enoyl-CoA hydratase/isomerase family.</text>
</comment>
<dbReference type="Gene3D" id="1.10.12.10">
    <property type="entry name" value="Lyase 2-enoyl-coa Hydratase, Chain A, domain 2"/>
    <property type="match status" value="1"/>
</dbReference>
<dbReference type="Pfam" id="PF00378">
    <property type="entry name" value="ECH_1"/>
    <property type="match status" value="1"/>
</dbReference>
<proteinExistence type="inferred from homology"/>
<keyword evidence="8" id="KW-1185">Reference proteome</keyword>
<dbReference type="FunFam" id="3.90.226.10:FF:000009">
    <property type="entry name" value="Carnitinyl-CoA dehydratase"/>
    <property type="match status" value="1"/>
</dbReference>
<dbReference type="RefSeq" id="WP_106348462.1">
    <property type="nucleotide sequence ID" value="NZ_PVUE01000005.1"/>
</dbReference>
<evidence type="ECO:0000256" key="6">
    <source>
        <dbReference type="RuleBase" id="RU003707"/>
    </source>
</evidence>
<dbReference type="Gene3D" id="3.90.226.10">
    <property type="entry name" value="2-enoyl-CoA Hydratase, Chain A, domain 1"/>
    <property type="match status" value="1"/>
</dbReference>
<protein>
    <recommendedName>
        <fullName evidence="2">enoyl-CoA hydratase</fullName>
        <ecNumber evidence="2">4.2.1.17</ecNumber>
    </recommendedName>
</protein>
<dbReference type="PROSITE" id="PS00166">
    <property type="entry name" value="ENOYL_COA_HYDRATASE"/>
    <property type="match status" value="1"/>
</dbReference>
<accession>A0A2T1A1P8</accession>
<dbReference type="EC" id="4.2.1.17" evidence="2"/>
<gene>
    <name evidence="7" type="ORF">CLV47_10535</name>
</gene>
<evidence type="ECO:0000256" key="3">
    <source>
        <dbReference type="ARBA" id="ARBA00023239"/>
    </source>
</evidence>
<evidence type="ECO:0000313" key="7">
    <source>
        <dbReference type="EMBL" id="PRZ42417.1"/>
    </source>
</evidence>
<dbReference type="InterPro" id="IPR018376">
    <property type="entry name" value="Enoyl-CoA_hyd/isom_CS"/>
</dbReference>
<dbReference type="InterPro" id="IPR029045">
    <property type="entry name" value="ClpP/crotonase-like_dom_sf"/>
</dbReference>
<evidence type="ECO:0000256" key="5">
    <source>
        <dbReference type="ARBA" id="ARBA00023717"/>
    </source>
</evidence>
<dbReference type="GO" id="GO:0004300">
    <property type="term" value="F:enoyl-CoA hydratase activity"/>
    <property type="evidence" value="ECO:0007669"/>
    <property type="project" value="UniProtKB-EC"/>
</dbReference>
<dbReference type="CDD" id="cd06558">
    <property type="entry name" value="crotonase-like"/>
    <property type="match status" value="1"/>
</dbReference>
<organism evidence="7 8">
    <name type="scientific">Antricoccus suffuscus</name>
    <dbReference type="NCBI Taxonomy" id="1629062"/>
    <lineage>
        <taxon>Bacteria</taxon>
        <taxon>Bacillati</taxon>
        <taxon>Actinomycetota</taxon>
        <taxon>Actinomycetes</taxon>
        <taxon>Geodermatophilales</taxon>
        <taxon>Antricoccaceae</taxon>
        <taxon>Antricoccus</taxon>
    </lineage>
</organism>
<evidence type="ECO:0000313" key="8">
    <source>
        <dbReference type="Proteomes" id="UP000237752"/>
    </source>
</evidence>
<keyword evidence="3" id="KW-0456">Lyase</keyword>
<dbReference type="AlphaFoldDB" id="A0A2T1A1P8"/>
<dbReference type="EMBL" id="PVUE01000005">
    <property type="protein sequence ID" value="PRZ42417.1"/>
    <property type="molecule type" value="Genomic_DNA"/>
</dbReference>
<reference evidence="7 8" key="1">
    <citation type="submission" date="2018-03" db="EMBL/GenBank/DDBJ databases">
        <title>Genomic Encyclopedia of Archaeal and Bacterial Type Strains, Phase II (KMG-II): from individual species to whole genera.</title>
        <authorList>
            <person name="Goeker M."/>
        </authorList>
    </citation>
    <scope>NUCLEOTIDE SEQUENCE [LARGE SCALE GENOMIC DNA]</scope>
    <source>
        <strain evidence="7 8">DSM 100065</strain>
    </source>
</reference>
<dbReference type="InterPro" id="IPR001753">
    <property type="entry name" value="Enoyl-CoA_hydra/iso"/>
</dbReference>
<evidence type="ECO:0000256" key="4">
    <source>
        <dbReference type="ARBA" id="ARBA00023709"/>
    </source>
</evidence>